<evidence type="ECO:0000313" key="3">
    <source>
        <dbReference type="Proteomes" id="UP000001662"/>
    </source>
</evidence>
<evidence type="ECO:0000313" key="2">
    <source>
        <dbReference type="EMBL" id="ADL06688.1"/>
    </source>
</evidence>
<accession>D9R2R4</accession>
<feature type="domain" description="N-acetyltransferase" evidence="1">
    <location>
        <begin position="107"/>
        <end position="247"/>
    </location>
</feature>
<dbReference type="InterPro" id="IPR027365">
    <property type="entry name" value="GNAT_acetyltra_YdfB-like"/>
</dbReference>
<dbReference type="eggNOG" id="COG1670">
    <property type="taxonomic scope" value="Bacteria"/>
</dbReference>
<dbReference type="GO" id="GO:0016747">
    <property type="term" value="F:acyltransferase activity, transferring groups other than amino-acyl groups"/>
    <property type="evidence" value="ECO:0007669"/>
    <property type="project" value="InterPro"/>
</dbReference>
<dbReference type="Proteomes" id="UP000001662">
    <property type="component" value="Chromosome"/>
</dbReference>
<dbReference type="InterPro" id="IPR016181">
    <property type="entry name" value="Acyl_CoA_acyltransferase"/>
</dbReference>
<sequence length="247" mass="27767">MSINISKAAALFHGWDEALIWSCLQGHMGNMLLDHDENPASAVIDIGDFCFFAGEPNSELLAAVGGSKLLIPKDQPWEKLIEDFYGGKVNKTFRYAIKKEPDVFEDEKLRAYIDALDQNYDLRLFDQEIYEMAQKEAWSADLCSQFKSFPDYQNRAIGAAILHEGKLVAGASPYAVYDGGIEIEIDTKPDYRGKGLATVCGAKLILECLERNIYPSWDAHDLRSVALAEKLGYHLDRPYVTYELAEK</sequence>
<keyword evidence="3" id="KW-1185">Reference proteome</keyword>
<dbReference type="Gene3D" id="3.40.630.30">
    <property type="match status" value="1"/>
</dbReference>
<dbReference type="AlphaFoldDB" id="D9R2R4"/>
<dbReference type="KEGG" id="csh:Closa_4186"/>
<evidence type="ECO:0000259" key="1">
    <source>
        <dbReference type="PROSITE" id="PS51186"/>
    </source>
</evidence>
<dbReference type="PANTHER" id="PTHR31143:SF2">
    <property type="entry name" value="FR47-LIKE DOMAIN-CONTAINING PROTEIN-RELATED"/>
    <property type="match status" value="1"/>
</dbReference>
<dbReference type="EMBL" id="CP002109">
    <property type="protein sequence ID" value="ADL06688.1"/>
    <property type="molecule type" value="Genomic_DNA"/>
</dbReference>
<dbReference type="STRING" id="610130.Closa_4186"/>
<proteinExistence type="predicted"/>
<protein>
    <submittedName>
        <fullName evidence="2">GCN5-related N-acetyltransferase</fullName>
    </submittedName>
</protein>
<dbReference type="PROSITE" id="PS51186">
    <property type="entry name" value="GNAT"/>
    <property type="match status" value="1"/>
</dbReference>
<dbReference type="Pfam" id="PF12746">
    <property type="entry name" value="GNAT_acetyltran"/>
    <property type="match status" value="1"/>
</dbReference>
<dbReference type="RefSeq" id="WP_013274740.1">
    <property type="nucleotide sequence ID" value="NC_014376.1"/>
</dbReference>
<reference evidence="2" key="1">
    <citation type="submission" date="2010-07" db="EMBL/GenBank/DDBJ databases">
        <title>Complete sequence of Clostridium saccharolyticum WM1.</title>
        <authorList>
            <consortium name="US DOE Joint Genome Institute"/>
            <person name="Lucas S."/>
            <person name="Copeland A."/>
            <person name="Lapidus A."/>
            <person name="Cheng J.-F."/>
            <person name="Bruce D."/>
            <person name="Goodwin L."/>
            <person name="Pitluck S."/>
            <person name="Chertkov O."/>
            <person name="Detter J.C."/>
            <person name="Han C."/>
            <person name="Tapia R."/>
            <person name="Land M."/>
            <person name="Hauser L."/>
            <person name="Chang Y.-J."/>
            <person name="Jeffries C."/>
            <person name="Kyrpides N."/>
            <person name="Ivanova N."/>
            <person name="Mikhailova N."/>
            <person name="Mouttaki H."/>
            <person name="Lin L."/>
            <person name="Zhou J."/>
            <person name="Hemme C.L."/>
            <person name="Woyke T."/>
        </authorList>
    </citation>
    <scope>NUCLEOTIDE SEQUENCE [LARGE SCALE GENOMIC DNA]</scope>
    <source>
        <strain evidence="2">WM1</strain>
    </source>
</reference>
<gene>
    <name evidence="2" type="ordered locus">Closa_4186</name>
</gene>
<dbReference type="HOGENOM" id="CLU_074296_2_0_9"/>
<dbReference type="InterPro" id="IPR000182">
    <property type="entry name" value="GNAT_dom"/>
</dbReference>
<name>D9R2R4_LACSW</name>
<dbReference type="PANTHER" id="PTHR31143">
    <property type="match status" value="1"/>
</dbReference>
<organism evidence="2 3">
    <name type="scientific">Lacrimispora saccharolytica (strain ATCC 35040 / DSM 2544 / NRCC 2533 / WM1)</name>
    <name type="common">Clostridium saccharolyticum</name>
    <dbReference type="NCBI Taxonomy" id="610130"/>
    <lineage>
        <taxon>Bacteria</taxon>
        <taxon>Bacillati</taxon>
        <taxon>Bacillota</taxon>
        <taxon>Clostridia</taxon>
        <taxon>Lachnospirales</taxon>
        <taxon>Lachnospiraceae</taxon>
        <taxon>Lacrimispora</taxon>
    </lineage>
</organism>
<dbReference type="SUPFAM" id="SSF55729">
    <property type="entry name" value="Acyl-CoA N-acyltransferases (Nat)"/>
    <property type="match status" value="1"/>
</dbReference>
<dbReference type="PaxDb" id="610130-Closa_4186"/>
<dbReference type="Gene3D" id="3.40.630.110">
    <property type="entry name" value="GNAT acetyltransferase-like"/>
    <property type="match status" value="1"/>
</dbReference>
<dbReference type="InterPro" id="IPR042573">
    <property type="entry name" value="GNAT_acetyltra_N"/>
</dbReference>